<reference evidence="3 4" key="1">
    <citation type="submission" date="2018-06" db="EMBL/GenBank/DDBJ databases">
        <title>Genomic Encyclopedia of Archaeal and Bacterial Type Strains, Phase II (KMG-II): from individual species to whole genera.</title>
        <authorList>
            <person name="Goeker M."/>
        </authorList>
    </citation>
    <scope>NUCLEOTIDE SEQUENCE [LARGE SCALE GENOMIC DNA]</scope>
    <source>
        <strain evidence="3 4">DSM 19830</strain>
    </source>
</reference>
<dbReference type="Proteomes" id="UP000248882">
    <property type="component" value="Unassembled WGS sequence"/>
</dbReference>
<keyword evidence="1" id="KW-0732">Signal</keyword>
<feature type="domain" description="Lipocalin-like" evidence="2">
    <location>
        <begin position="44"/>
        <end position="136"/>
    </location>
</feature>
<dbReference type="EMBL" id="QKZT01000006">
    <property type="protein sequence ID" value="PZX53261.1"/>
    <property type="molecule type" value="Genomic_DNA"/>
</dbReference>
<accession>A0A2W7QZB8</accession>
<keyword evidence="4" id="KW-1185">Reference proteome</keyword>
<evidence type="ECO:0000313" key="3">
    <source>
        <dbReference type="EMBL" id="PZX53261.1"/>
    </source>
</evidence>
<proteinExistence type="predicted"/>
<evidence type="ECO:0000256" key="1">
    <source>
        <dbReference type="SAM" id="SignalP"/>
    </source>
</evidence>
<name>A0A2W7QZB8_9BACT</name>
<dbReference type="PROSITE" id="PS51257">
    <property type="entry name" value="PROKAR_LIPOPROTEIN"/>
    <property type="match status" value="1"/>
</dbReference>
<protein>
    <recommendedName>
        <fullName evidence="2">Lipocalin-like domain-containing protein</fullName>
    </recommendedName>
</protein>
<feature type="signal peptide" evidence="1">
    <location>
        <begin position="1"/>
        <end position="24"/>
    </location>
</feature>
<organism evidence="3 4">
    <name type="scientific">Algoriphagus chordae</name>
    <dbReference type="NCBI Taxonomy" id="237019"/>
    <lineage>
        <taxon>Bacteria</taxon>
        <taxon>Pseudomonadati</taxon>
        <taxon>Bacteroidota</taxon>
        <taxon>Cytophagia</taxon>
        <taxon>Cytophagales</taxon>
        <taxon>Cyclobacteriaceae</taxon>
        <taxon>Algoriphagus</taxon>
    </lineage>
</organism>
<gene>
    <name evidence="3" type="ORF">LV85_01679</name>
</gene>
<dbReference type="RefSeq" id="WP_111318216.1">
    <property type="nucleotide sequence ID" value="NZ_QKZT01000006.1"/>
</dbReference>
<evidence type="ECO:0000313" key="4">
    <source>
        <dbReference type="Proteomes" id="UP000248882"/>
    </source>
</evidence>
<dbReference type="AlphaFoldDB" id="A0A2W7QZB8"/>
<feature type="chain" id="PRO_5016039120" description="Lipocalin-like domain-containing protein" evidence="1">
    <location>
        <begin position="25"/>
        <end position="156"/>
    </location>
</feature>
<dbReference type="OrthoDB" id="799390at2"/>
<comment type="caution">
    <text evidence="3">The sequence shown here is derived from an EMBL/GenBank/DDBJ whole genome shotgun (WGS) entry which is preliminary data.</text>
</comment>
<dbReference type="InterPro" id="IPR024311">
    <property type="entry name" value="Lipocalin-like"/>
</dbReference>
<sequence length="156" mass="16904">MKTFHKLSYLLSLVCIVSFSSCHQDEDKDPVKSDAELIGSGIAWKFSTVTASGLDASSFIDECLLDNLITFTYSSKTGVVDAGPIKCDESDPQTEEFTWRYNDSTKILSFDSDVIDIPGAASDLKVISVTSAELVLSQNVALPGFGTQEVIVTLIH</sequence>
<evidence type="ECO:0000259" key="2">
    <source>
        <dbReference type="Pfam" id="PF13648"/>
    </source>
</evidence>
<dbReference type="Pfam" id="PF13648">
    <property type="entry name" value="Lipocalin_4"/>
    <property type="match status" value="1"/>
</dbReference>